<dbReference type="AlphaFoldDB" id="X0T275"/>
<gene>
    <name evidence="2" type="ORF">S01H1_06592</name>
</gene>
<comment type="caution">
    <text evidence="2">The sequence shown here is derived from an EMBL/GenBank/DDBJ whole genome shotgun (WGS) entry which is preliminary data.</text>
</comment>
<protein>
    <submittedName>
        <fullName evidence="2">Uncharacterized protein</fullName>
    </submittedName>
</protein>
<name>X0T275_9ZZZZ</name>
<feature type="compositionally biased region" description="Basic and acidic residues" evidence="1">
    <location>
        <begin position="13"/>
        <end position="25"/>
    </location>
</feature>
<evidence type="ECO:0000313" key="2">
    <source>
        <dbReference type="EMBL" id="GAF82282.1"/>
    </source>
</evidence>
<evidence type="ECO:0000256" key="1">
    <source>
        <dbReference type="SAM" id="MobiDB-lite"/>
    </source>
</evidence>
<accession>X0T275</accession>
<reference evidence="2" key="1">
    <citation type="journal article" date="2014" name="Front. Microbiol.">
        <title>High frequency of phylogenetically diverse reductive dehalogenase-homologous genes in deep subseafloor sedimentary metagenomes.</title>
        <authorList>
            <person name="Kawai M."/>
            <person name="Futagami T."/>
            <person name="Toyoda A."/>
            <person name="Takaki Y."/>
            <person name="Nishi S."/>
            <person name="Hori S."/>
            <person name="Arai W."/>
            <person name="Tsubouchi T."/>
            <person name="Morono Y."/>
            <person name="Uchiyama I."/>
            <person name="Ito T."/>
            <person name="Fujiyama A."/>
            <person name="Inagaki F."/>
            <person name="Takami H."/>
        </authorList>
    </citation>
    <scope>NUCLEOTIDE SEQUENCE</scope>
    <source>
        <strain evidence="2">Expedition CK06-06</strain>
    </source>
</reference>
<feature type="region of interest" description="Disordered" evidence="1">
    <location>
        <begin position="1"/>
        <end position="40"/>
    </location>
</feature>
<sequence length="71" mass="7648">MAKTQSIGAQNVELKEKLKASKESNETLTRALGDETARADHHENIAQNLLDRPPVAAPAAELVVDAVQQQS</sequence>
<proteinExistence type="predicted"/>
<organism evidence="2">
    <name type="scientific">marine sediment metagenome</name>
    <dbReference type="NCBI Taxonomy" id="412755"/>
    <lineage>
        <taxon>unclassified sequences</taxon>
        <taxon>metagenomes</taxon>
        <taxon>ecological metagenomes</taxon>
    </lineage>
</organism>
<dbReference type="EMBL" id="BARS01003399">
    <property type="protein sequence ID" value="GAF82282.1"/>
    <property type="molecule type" value="Genomic_DNA"/>
</dbReference>
<feature type="non-terminal residue" evidence="2">
    <location>
        <position position="71"/>
    </location>
</feature>